<dbReference type="InterPro" id="IPR003663">
    <property type="entry name" value="Sugar/inositol_transpt"/>
</dbReference>
<feature type="transmembrane region" description="Helical" evidence="9">
    <location>
        <begin position="20"/>
        <end position="46"/>
    </location>
</feature>
<keyword evidence="5 9" id="KW-0812">Transmembrane</keyword>
<dbReference type="PROSITE" id="PS00216">
    <property type="entry name" value="SUGAR_TRANSPORT_1"/>
    <property type="match status" value="2"/>
</dbReference>
<feature type="transmembrane region" description="Helical" evidence="9">
    <location>
        <begin position="348"/>
        <end position="370"/>
    </location>
</feature>
<dbReference type="GO" id="GO:0005351">
    <property type="term" value="F:carbohydrate:proton symporter activity"/>
    <property type="evidence" value="ECO:0007669"/>
    <property type="project" value="TreeGrafter"/>
</dbReference>
<name>A0A9W8YL34_9PEZI</name>
<evidence type="ECO:0000256" key="6">
    <source>
        <dbReference type="ARBA" id="ARBA00022989"/>
    </source>
</evidence>
<dbReference type="PROSITE" id="PS50850">
    <property type="entry name" value="MFS"/>
    <property type="match status" value="1"/>
</dbReference>
<dbReference type="PANTHER" id="PTHR48022">
    <property type="entry name" value="PLASTIDIC GLUCOSE TRANSPORTER 4"/>
    <property type="match status" value="1"/>
</dbReference>
<evidence type="ECO:0000256" key="9">
    <source>
        <dbReference type="SAM" id="Phobius"/>
    </source>
</evidence>
<protein>
    <submittedName>
        <fullName evidence="11">Hexose transporter hxt5</fullName>
    </submittedName>
</protein>
<evidence type="ECO:0000256" key="7">
    <source>
        <dbReference type="ARBA" id="ARBA00023136"/>
    </source>
</evidence>
<feature type="domain" description="Major facilitator superfamily (MFS) profile" evidence="10">
    <location>
        <begin position="21"/>
        <end position="520"/>
    </location>
</feature>
<keyword evidence="12" id="KW-1185">Reference proteome</keyword>
<reference evidence="11" key="1">
    <citation type="submission" date="2022-10" db="EMBL/GenBank/DDBJ databases">
        <title>Tapping the CABI collections for fungal endophytes: first genome assemblies for Collariella, Neodidymelliopsis, Ascochyta clinopodiicola, Didymella pomorum, Didymosphaeria variabile, Neocosmospora piperis and Neocucurbitaria cava.</title>
        <authorList>
            <person name="Hill R."/>
        </authorList>
    </citation>
    <scope>NUCLEOTIDE SEQUENCE</scope>
    <source>
        <strain evidence="11">IMI 355082</strain>
    </source>
</reference>
<comment type="caution">
    <text evidence="11">The sequence shown here is derived from an EMBL/GenBank/DDBJ whole genome shotgun (WGS) entry which is preliminary data.</text>
</comment>
<dbReference type="InterPro" id="IPR005829">
    <property type="entry name" value="Sugar_transporter_CS"/>
</dbReference>
<dbReference type="AlphaFoldDB" id="A0A9W8YL34"/>
<comment type="subcellular location">
    <subcellularLocation>
        <location evidence="1">Membrane</location>
        <topology evidence="1">Multi-pass membrane protein</topology>
    </subcellularLocation>
</comment>
<evidence type="ECO:0000256" key="2">
    <source>
        <dbReference type="ARBA" id="ARBA00010992"/>
    </source>
</evidence>
<keyword evidence="4" id="KW-0762">Sugar transport</keyword>
<dbReference type="SUPFAM" id="SSF103473">
    <property type="entry name" value="MFS general substrate transporter"/>
    <property type="match status" value="1"/>
</dbReference>
<dbReference type="InterPro" id="IPR020846">
    <property type="entry name" value="MFS_dom"/>
</dbReference>
<dbReference type="Gene3D" id="1.20.1250.20">
    <property type="entry name" value="MFS general substrate transporter like domains"/>
    <property type="match status" value="1"/>
</dbReference>
<feature type="transmembrane region" description="Helical" evidence="9">
    <location>
        <begin position="156"/>
        <end position="175"/>
    </location>
</feature>
<proteinExistence type="inferred from homology"/>
<comment type="similarity">
    <text evidence="2 8">Belongs to the major facilitator superfamily. Sugar transporter (TC 2.A.1.1) family.</text>
</comment>
<dbReference type="PANTHER" id="PTHR48022:SF75">
    <property type="entry name" value="GALACTOSE TRANSPORTER-RELATED"/>
    <property type="match status" value="1"/>
</dbReference>
<dbReference type="EMBL" id="JAPEVB010000006">
    <property type="protein sequence ID" value="KAJ4386073.1"/>
    <property type="molecule type" value="Genomic_DNA"/>
</dbReference>
<keyword evidence="3 8" id="KW-0813">Transport</keyword>
<dbReference type="InterPro" id="IPR005828">
    <property type="entry name" value="MFS_sugar_transport-like"/>
</dbReference>
<dbReference type="OrthoDB" id="5141738at2759"/>
<dbReference type="InterPro" id="IPR050360">
    <property type="entry name" value="MFS_Sugar_Transporters"/>
</dbReference>
<feature type="transmembrane region" description="Helical" evidence="9">
    <location>
        <begin position="286"/>
        <end position="308"/>
    </location>
</feature>
<dbReference type="NCBIfam" id="TIGR00879">
    <property type="entry name" value="SP"/>
    <property type="match status" value="1"/>
</dbReference>
<dbReference type="Proteomes" id="UP001140453">
    <property type="component" value="Unassembled WGS sequence"/>
</dbReference>
<keyword evidence="7 9" id="KW-0472">Membrane</keyword>
<dbReference type="GO" id="GO:0005886">
    <property type="term" value="C:plasma membrane"/>
    <property type="evidence" value="ECO:0007669"/>
    <property type="project" value="TreeGrafter"/>
</dbReference>
<sequence>MLGSIKVRVNGARCGAESIVLAAITSIAGFLFGYDIGQISGILLFSSFVSRFAQLQPDGTHQWQPIMQSLIVSFMSIGALLGAFTSGYTAEWWGRRKSMCFGVGMYIIGTVIQMTAMKTWVHYVAGRFVSGLGIGSLSVVVPMFQSECSPKEIRGAVIASYQLAITVGILTANAVNLGMRRSESSDSSWRCVVALGACCSIPLALGVLCLPESPRWLASREKWAGVRISVARLRGMKNDPGNHAVTEDIREIRAVLEKEASHGKGGWLECFTGSPGNIPKLRYRTLLGMAIHFLQQWTGVNYFFYYGSTIFNAAGLHDPLITQVILGSVNMSITLCGFYIVERFGRRIPLFLGALWQSVWLLVFACVGAAKDPNTHPNSGRIMIIAASFLTPLANAGISYNFGFVFVATNLTAATIVWCFLYESATLSLENVDAMYSDPDVRAWTSAKWAPPGYLNRKQRNGGVLELQQFEASDLRRASTAPTSHSFSAGDHVEKSMSGSVMSSVVTRERTYEHIEDNAS</sequence>
<dbReference type="PROSITE" id="PS00217">
    <property type="entry name" value="SUGAR_TRANSPORT_2"/>
    <property type="match status" value="1"/>
</dbReference>
<feature type="transmembrane region" description="Helical" evidence="9">
    <location>
        <begin position="320"/>
        <end position="341"/>
    </location>
</feature>
<feature type="transmembrane region" description="Helical" evidence="9">
    <location>
        <begin position="66"/>
        <end position="87"/>
    </location>
</feature>
<feature type="transmembrane region" description="Helical" evidence="9">
    <location>
        <begin position="99"/>
        <end position="117"/>
    </location>
</feature>
<evidence type="ECO:0000256" key="3">
    <source>
        <dbReference type="ARBA" id="ARBA00022448"/>
    </source>
</evidence>
<evidence type="ECO:0000313" key="12">
    <source>
        <dbReference type="Proteomes" id="UP001140453"/>
    </source>
</evidence>
<feature type="transmembrane region" description="Helical" evidence="9">
    <location>
        <begin position="123"/>
        <end position="144"/>
    </location>
</feature>
<evidence type="ECO:0000256" key="8">
    <source>
        <dbReference type="RuleBase" id="RU003346"/>
    </source>
</evidence>
<keyword evidence="6 9" id="KW-1133">Transmembrane helix</keyword>
<evidence type="ECO:0000259" key="10">
    <source>
        <dbReference type="PROSITE" id="PS50850"/>
    </source>
</evidence>
<accession>A0A9W8YL34</accession>
<feature type="transmembrane region" description="Helical" evidence="9">
    <location>
        <begin position="187"/>
        <end position="210"/>
    </location>
</feature>
<dbReference type="Pfam" id="PF00083">
    <property type="entry name" value="Sugar_tr"/>
    <property type="match status" value="1"/>
</dbReference>
<evidence type="ECO:0000256" key="1">
    <source>
        <dbReference type="ARBA" id="ARBA00004141"/>
    </source>
</evidence>
<gene>
    <name evidence="11" type="primary">HXT5_2</name>
    <name evidence="11" type="ORF">N0V93_008965</name>
</gene>
<dbReference type="InterPro" id="IPR036259">
    <property type="entry name" value="MFS_trans_sf"/>
</dbReference>
<evidence type="ECO:0000256" key="5">
    <source>
        <dbReference type="ARBA" id="ARBA00022692"/>
    </source>
</evidence>
<evidence type="ECO:0000313" key="11">
    <source>
        <dbReference type="EMBL" id="KAJ4386073.1"/>
    </source>
</evidence>
<dbReference type="PRINTS" id="PR00171">
    <property type="entry name" value="SUGRTRNSPORT"/>
</dbReference>
<evidence type="ECO:0000256" key="4">
    <source>
        <dbReference type="ARBA" id="ARBA00022597"/>
    </source>
</evidence>
<organism evidence="11 12">
    <name type="scientific">Gnomoniopsis smithogilvyi</name>
    <dbReference type="NCBI Taxonomy" id="1191159"/>
    <lineage>
        <taxon>Eukaryota</taxon>
        <taxon>Fungi</taxon>
        <taxon>Dikarya</taxon>
        <taxon>Ascomycota</taxon>
        <taxon>Pezizomycotina</taxon>
        <taxon>Sordariomycetes</taxon>
        <taxon>Sordariomycetidae</taxon>
        <taxon>Diaporthales</taxon>
        <taxon>Gnomoniaceae</taxon>
        <taxon>Gnomoniopsis</taxon>
    </lineage>
</organism>